<feature type="signal peptide" evidence="5">
    <location>
        <begin position="1"/>
        <end position="20"/>
    </location>
</feature>
<dbReference type="Proteomes" id="UP000245539">
    <property type="component" value="Unassembled WGS sequence"/>
</dbReference>
<evidence type="ECO:0000259" key="6">
    <source>
        <dbReference type="Pfam" id="PF03888"/>
    </source>
</evidence>
<feature type="chain" id="PRO_5016244206" description="Transcriptional regulator" evidence="5">
    <location>
        <begin position="21"/>
        <end position="298"/>
    </location>
</feature>
<dbReference type="PIRSF" id="PIRSF005427">
    <property type="entry name" value="RseB"/>
    <property type="match status" value="1"/>
</dbReference>
<dbReference type="OrthoDB" id="7067274at2"/>
<name>A0A317CHV7_9GAMM</name>
<protein>
    <recommendedName>
        <fullName evidence="10">Transcriptional regulator</fullName>
    </recommendedName>
</protein>
<dbReference type="InterPro" id="IPR033434">
    <property type="entry name" value="MucB/RseB_N"/>
</dbReference>
<comment type="caution">
    <text evidence="8">The sequence shown here is derived from an EMBL/GenBank/DDBJ whole genome shotgun (WGS) entry which is preliminary data.</text>
</comment>
<dbReference type="GO" id="GO:0032885">
    <property type="term" value="P:regulation of polysaccharide biosynthetic process"/>
    <property type="evidence" value="ECO:0007669"/>
    <property type="project" value="TreeGrafter"/>
</dbReference>
<gene>
    <name evidence="8" type="ORF">DKW60_10185</name>
</gene>
<evidence type="ECO:0000256" key="1">
    <source>
        <dbReference type="ARBA" id="ARBA00004418"/>
    </source>
</evidence>
<dbReference type="RefSeq" id="WP_109837547.1">
    <property type="nucleotide sequence ID" value="NZ_QGKM01000023.1"/>
</dbReference>
<evidence type="ECO:0008006" key="10">
    <source>
        <dbReference type="Google" id="ProtNLM"/>
    </source>
</evidence>
<organism evidence="8 9">
    <name type="scientific">Leucothrix pacifica</name>
    <dbReference type="NCBI Taxonomy" id="1247513"/>
    <lineage>
        <taxon>Bacteria</taxon>
        <taxon>Pseudomonadati</taxon>
        <taxon>Pseudomonadota</taxon>
        <taxon>Gammaproteobacteria</taxon>
        <taxon>Thiotrichales</taxon>
        <taxon>Thiotrichaceae</taxon>
        <taxon>Leucothrix</taxon>
    </lineage>
</organism>
<dbReference type="AlphaFoldDB" id="A0A317CHV7"/>
<reference evidence="8 9" key="1">
    <citation type="submission" date="2018-05" db="EMBL/GenBank/DDBJ databases">
        <title>Leucothrix arctica sp. nov., isolated from Arctic seawater.</title>
        <authorList>
            <person name="Choi A."/>
            <person name="Baek K."/>
        </authorList>
    </citation>
    <scope>NUCLEOTIDE SEQUENCE [LARGE SCALE GENOMIC DNA]</scope>
    <source>
        <strain evidence="8 9">JCM 18388</strain>
    </source>
</reference>
<evidence type="ECO:0000256" key="4">
    <source>
        <dbReference type="ARBA" id="ARBA00022764"/>
    </source>
</evidence>
<accession>A0A317CHV7</accession>
<evidence type="ECO:0000256" key="3">
    <source>
        <dbReference type="ARBA" id="ARBA00022729"/>
    </source>
</evidence>
<dbReference type="CDD" id="cd16327">
    <property type="entry name" value="RseB"/>
    <property type="match status" value="1"/>
</dbReference>
<keyword evidence="3 5" id="KW-0732">Signal</keyword>
<evidence type="ECO:0000313" key="8">
    <source>
        <dbReference type="EMBL" id="PWQ97731.1"/>
    </source>
</evidence>
<feature type="domain" description="MucB/RseB C-terminal" evidence="7">
    <location>
        <begin position="197"/>
        <end position="293"/>
    </location>
</feature>
<sequence length="298" mass="32425">MNGRLWVGVVLVSLSAQSTASEVGANLLMKMNDALHRMDYTGTLVHIKGEDVNTLKVSHIVEGGVEKEVITSLNGSENAVSKERSSFSLAKVPQSIESMKKVYSLDVGGTKKVAMRDCQVVIARPKDKMRYLQKYCIDKETGLPLSYSLINNKHKAVERFTFTQVEIHASNNKASVEQTAAVANVPPETILPGGSPSANWEVTELPKGFYFGQVPASQNAEVQKGENTDHFILTDGLSSISVFISSNTTVQPKVTSAINSGALNVLTSQKNNHRITLVGEVPRATMQSVFQNLKYLGE</sequence>
<evidence type="ECO:0000256" key="5">
    <source>
        <dbReference type="SAM" id="SignalP"/>
    </source>
</evidence>
<dbReference type="Gene3D" id="3.30.200.100">
    <property type="entry name" value="MucB/RseB, C-terminal domain"/>
    <property type="match status" value="1"/>
</dbReference>
<evidence type="ECO:0000313" key="9">
    <source>
        <dbReference type="Proteomes" id="UP000245539"/>
    </source>
</evidence>
<feature type="domain" description="MucB/RseB N-terminal" evidence="6">
    <location>
        <begin position="26"/>
        <end position="178"/>
    </location>
</feature>
<dbReference type="Pfam" id="PF03888">
    <property type="entry name" value="MucB_RseB"/>
    <property type="match status" value="1"/>
</dbReference>
<evidence type="ECO:0000259" key="7">
    <source>
        <dbReference type="Pfam" id="PF17188"/>
    </source>
</evidence>
<dbReference type="InterPro" id="IPR033436">
    <property type="entry name" value="MucB/RseB_C"/>
</dbReference>
<keyword evidence="4" id="KW-0574">Periplasm</keyword>
<dbReference type="PANTHER" id="PTHR38782:SF1">
    <property type="entry name" value="SIGMA-E FACTOR REGULATORY PROTEIN RSEB"/>
    <property type="match status" value="1"/>
</dbReference>
<evidence type="ECO:0000256" key="2">
    <source>
        <dbReference type="ARBA" id="ARBA00008150"/>
    </source>
</evidence>
<dbReference type="InterPro" id="IPR038484">
    <property type="entry name" value="MucB/RseB_C_sf"/>
</dbReference>
<dbReference type="EMBL" id="QGKM01000023">
    <property type="protein sequence ID" value="PWQ97731.1"/>
    <property type="molecule type" value="Genomic_DNA"/>
</dbReference>
<dbReference type="PANTHER" id="PTHR38782">
    <property type="match status" value="1"/>
</dbReference>
<proteinExistence type="inferred from homology"/>
<dbReference type="Gene3D" id="2.50.20.10">
    <property type="entry name" value="Lipoprotein localisation LolA/LolB/LppX"/>
    <property type="match status" value="1"/>
</dbReference>
<dbReference type="GO" id="GO:0030288">
    <property type="term" value="C:outer membrane-bounded periplasmic space"/>
    <property type="evidence" value="ECO:0007669"/>
    <property type="project" value="TreeGrafter"/>
</dbReference>
<keyword evidence="9" id="KW-1185">Reference proteome</keyword>
<comment type="subcellular location">
    <subcellularLocation>
        <location evidence="1">Periplasm</location>
    </subcellularLocation>
</comment>
<dbReference type="Pfam" id="PF17188">
    <property type="entry name" value="MucB_RseB_C"/>
    <property type="match status" value="1"/>
</dbReference>
<dbReference type="GO" id="GO:0045152">
    <property type="term" value="F:antisigma factor binding"/>
    <property type="evidence" value="ECO:0007669"/>
    <property type="project" value="TreeGrafter"/>
</dbReference>
<dbReference type="InterPro" id="IPR005588">
    <property type="entry name" value="MucB_RseB"/>
</dbReference>
<comment type="similarity">
    <text evidence="2">Belongs to the RseB family.</text>
</comment>